<dbReference type="InterPro" id="IPR004360">
    <property type="entry name" value="Glyas_Fos-R_dOase_dom"/>
</dbReference>
<organism evidence="2 3">
    <name type="scientific">Meiothermus granaticius NBRC 107808</name>
    <dbReference type="NCBI Taxonomy" id="1227551"/>
    <lineage>
        <taxon>Bacteria</taxon>
        <taxon>Thermotogati</taxon>
        <taxon>Deinococcota</taxon>
        <taxon>Deinococci</taxon>
        <taxon>Thermales</taxon>
        <taxon>Thermaceae</taxon>
        <taxon>Meiothermus</taxon>
    </lineage>
</organism>
<dbReference type="PANTHER" id="PTHR34109:SF1">
    <property type="entry name" value="VOC DOMAIN-CONTAINING PROTEIN"/>
    <property type="match status" value="1"/>
</dbReference>
<dbReference type="Gene3D" id="3.30.720.110">
    <property type="match status" value="1"/>
</dbReference>
<dbReference type="PANTHER" id="PTHR34109">
    <property type="entry name" value="BNAUNNG04460D PROTEIN-RELATED"/>
    <property type="match status" value="1"/>
</dbReference>
<reference evidence="2 3" key="1">
    <citation type="submission" date="2018-08" db="EMBL/GenBank/DDBJ databases">
        <title>Meiothermus granaticius genome AF-68 sequencing project.</title>
        <authorList>
            <person name="Da Costa M.S."/>
            <person name="Albuquerque L."/>
            <person name="Raposo P."/>
            <person name="Froufe H.J.C."/>
            <person name="Barroso C.S."/>
            <person name="Egas C."/>
        </authorList>
    </citation>
    <scope>NUCLEOTIDE SEQUENCE [LARGE SCALE GENOMIC DNA]</scope>
    <source>
        <strain evidence="2 3">AF-68</strain>
    </source>
</reference>
<sequence>MNRSYKPVEYTSLSPYLVVDGAETTIDFLKAVFNATGLRRYLRDDGSVMHAELRIDDSVLMLSDPNPPGWPVTPAHVHVYVPDVDATFRKALEAGAVAIQEPIQKDDADRRAGVRDVGGTTWWIATQVS</sequence>
<evidence type="ECO:0000259" key="1">
    <source>
        <dbReference type="PROSITE" id="PS51819"/>
    </source>
</evidence>
<feature type="domain" description="VOC" evidence="1">
    <location>
        <begin position="9"/>
        <end position="127"/>
    </location>
</feature>
<keyword evidence="3" id="KW-1185">Reference proteome</keyword>
<dbReference type="Pfam" id="PF00903">
    <property type="entry name" value="Glyoxalase"/>
    <property type="match status" value="1"/>
</dbReference>
<comment type="caution">
    <text evidence="2">The sequence shown here is derived from an EMBL/GenBank/DDBJ whole genome shotgun (WGS) entry which is preliminary data.</text>
</comment>
<evidence type="ECO:0000313" key="2">
    <source>
        <dbReference type="EMBL" id="RIH91074.1"/>
    </source>
</evidence>
<dbReference type="OrthoDB" id="9795306at2"/>
<dbReference type="RefSeq" id="WP_119358473.1">
    <property type="nucleotide sequence ID" value="NZ_BJXM01000017.1"/>
</dbReference>
<dbReference type="EMBL" id="QWLB01000060">
    <property type="protein sequence ID" value="RIH91074.1"/>
    <property type="molecule type" value="Genomic_DNA"/>
</dbReference>
<dbReference type="PROSITE" id="PS51819">
    <property type="entry name" value="VOC"/>
    <property type="match status" value="1"/>
</dbReference>
<dbReference type="CDD" id="cd07246">
    <property type="entry name" value="VOC_like"/>
    <property type="match status" value="1"/>
</dbReference>
<gene>
    <name evidence="2" type="ORF">Mgrana_03046</name>
</gene>
<dbReference type="InterPro" id="IPR037523">
    <property type="entry name" value="VOC_core"/>
</dbReference>
<proteinExistence type="predicted"/>
<dbReference type="SUPFAM" id="SSF54593">
    <property type="entry name" value="Glyoxalase/Bleomycin resistance protein/Dihydroxybiphenyl dioxygenase"/>
    <property type="match status" value="1"/>
</dbReference>
<protein>
    <recommendedName>
        <fullName evidence="1">VOC domain-containing protein</fullName>
    </recommendedName>
</protein>
<dbReference type="Gene3D" id="3.30.720.120">
    <property type="match status" value="1"/>
</dbReference>
<dbReference type="Proteomes" id="UP000266178">
    <property type="component" value="Unassembled WGS sequence"/>
</dbReference>
<evidence type="ECO:0000313" key="3">
    <source>
        <dbReference type="Proteomes" id="UP000266178"/>
    </source>
</evidence>
<accession>A0A399F2Z4</accession>
<dbReference type="InterPro" id="IPR029068">
    <property type="entry name" value="Glyas_Bleomycin-R_OHBP_Dase"/>
</dbReference>
<name>A0A399F2Z4_9DEIN</name>
<dbReference type="AlphaFoldDB" id="A0A399F2Z4"/>